<feature type="transmembrane region" description="Helical" evidence="8">
    <location>
        <begin position="228"/>
        <end position="248"/>
    </location>
</feature>
<feature type="transmembrane region" description="Helical" evidence="8">
    <location>
        <begin position="363"/>
        <end position="381"/>
    </location>
</feature>
<dbReference type="GO" id="GO:0005886">
    <property type="term" value="C:plasma membrane"/>
    <property type="evidence" value="ECO:0007669"/>
    <property type="project" value="UniProtKB-SubCell"/>
</dbReference>
<feature type="compositionally biased region" description="Low complexity" evidence="7">
    <location>
        <begin position="722"/>
        <end position="733"/>
    </location>
</feature>
<evidence type="ECO:0000256" key="1">
    <source>
        <dbReference type="ARBA" id="ARBA00004651"/>
    </source>
</evidence>
<dbReference type="SUPFAM" id="SSF82866">
    <property type="entry name" value="Multidrug efflux transporter AcrB transmembrane domain"/>
    <property type="match status" value="2"/>
</dbReference>
<name>A0A7K1FSB6_9ACTN</name>
<feature type="transmembrane region" description="Helical" evidence="8">
    <location>
        <begin position="269"/>
        <end position="294"/>
    </location>
</feature>
<dbReference type="InterPro" id="IPR050545">
    <property type="entry name" value="Mycobact_MmpL"/>
</dbReference>
<evidence type="ECO:0000256" key="6">
    <source>
        <dbReference type="ARBA" id="ARBA00023136"/>
    </source>
</evidence>
<evidence type="ECO:0000259" key="9">
    <source>
        <dbReference type="PROSITE" id="PS50156"/>
    </source>
</evidence>
<reference evidence="10 11" key="1">
    <citation type="submission" date="2019-11" db="EMBL/GenBank/DDBJ databases">
        <authorList>
            <person name="Jiang L.-Q."/>
        </authorList>
    </citation>
    <scope>NUCLEOTIDE SEQUENCE [LARGE SCALE GENOMIC DNA]</scope>
    <source>
        <strain evidence="10 11">YIM 132087</strain>
    </source>
</reference>
<dbReference type="InterPro" id="IPR004869">
    <property type="entry name" value="MMPL_dom"/>
</dbReference>
<dbReference type="Gene3D" id="1.20.1640.10">
    <property type="entry name" value="Multidrug efflux transporter AcrB transmembrane domain"/>
    <property type="match status" value="2"/>
</dbReference>
<evidence type="ECO:0000313" key="11">
    <source>
        <dbReference type="Proteomes" id="UP000460221"/>
    </source>
</evidence>
<comment type="caution">
    <text evidence="10">The sequence shown here is derived from an EMBL/GenBank/DDBJ whole genome shotgun (WGS) entry which is preliminary data.</text>
</comment>
<sequence length="742" mass="75782">MATLLYRLGAFSARHRWAVVAVWLVLLVGLGGAAGALKGTLSNTFSIPGTPALQTLDELEAKIPAAGGASGRIVFAVPEGQTVVEPATAAKIAEVVKEAGAIQGIAAVTDPVTTKSISPDGRVALATVNFTGSATDVPTAAVDALSKVTTAASGSGLEIELGGAAAPQPAGSDTTEAIGVVIALVVLLITFGSIVAAGMTMLTALIGVGVGMSGILLTSGFVEMTSTAPILALMLGLAVGIDYSLFLVSRHRSQLATSMPVRESIARATATAGSAVTFAGLTVVIALAGLSVVGIPFLSVMGLCAAATVAVAVLIALTLVPALLSLAGTKVLPRKARGKAPVAHTATAVAHGRWIRMINKRPAWVIGAVVVLMGVLAVPAMKLDLALPDDGSAPADSTQHKAYDLVADGFGPGLNGPLLLVISGEPAKLTAAAEVLAKDIDALPAGPLAAPGAASSDGTMMTLTVIPKTGPSDDRTEDLVNQIRDLTPQWEAATGTTIGLTGQTAIAVDVSEKLASALPVYLGLVVGLAVILLLLVFRSIVVPIKAALGFLLSIGVAFGATVAVYQWGWLGFLSGDNPQPIISFLPVLMIGVLFGLAMDYQVFMVSGMREAYAKGEDAKQAVMTGFTAGRRVVTAAAIIMFSVFAGFVLSPDTVIASIGFALGVGVLADAFLVRMTLVPAVMTLLGKAGWYLPRWLDKVLPHVDIEGERLMRTLESREKAEVSTTEATEAADALPDRQPEHV</sequence>
<organism evidence="10 11">
    <name type="scientific">Nakamurella alba</name>
    <dbReference type="NCBI Taxonomy" id="2665158"/>
    <lineage>
        <taxon>Bacteria</taxon>
        <taxon>Bacillati</taxon>
        <taxon>Actinomycetota</taxon>
        <taxon>Actinomycetes</taxon>
        <taxon>Nakamurellales</taxon>
        <taxon>Nakamurellaceae</taxon>
        <taxon>Nakamurella</taxon>
    </lineage>
</organism>
<feature type="transmembrane region" description="Helical" evidence="8">
    <location>
        <begin position="549"/>
        <end position="569"/>
    </location>
</feature>
<evidence type="ECO:0000256" key="8">
    <source>
        <dbReference type="SAM" id="Phobius"/>
    </source>
</evidence>
<dbReference type="PANTHER" id="PTHR33406">
    <property type="entry name" value="MEMBRANE PROTEIN MJ1562-RELATED"/>
    <property type="match status" value="1"/>
</dbReference>
<evidence type="ECO:0000256" key="3">
    <source>
        <dbReference type="ARBA" id="ARBA00022475"/>
    </source>
</evidence>
<protein>
    <submittedName>
        <fullName evidence="10">MMPL family transporter</fullName>
    </submittedName>
</protein>
<dbReference type="AlphaFoldDB" id="A0A7K1FSB6"/>
<evidence type="ECO:0000256" key="5">
    <source>
        <dbReference type="ARBA" id="ARBA00022989"/>
    </source>
</evidence>
<keyword evidence="5 8" id="KW-1133">Transmembrane helix</keyword>
<evidence type="ECO:0000256" key="2">
    <source>
        <dbReference type="ARBA" id="ARBA00010157"/>
    </source>
</evidence>
<dbReference type="Pfam" id="PF03176">
    <property type="entry name" value="MMPL"/>
    <property type="match status" value="2"/>
</dbReference>
<comment type="similarity">
    <text evidence="2">Belongs to the resistance-nodulation-cell division (RND) (TC 2.A.6) family. MmpL subfamily.</text>
</comment>
<evidence type="ECO:0000256" key="7">
    <source>
        <dbReference type="SAM" id="MobiDB-lite"/>
    </source>
</evidence>
<keyword evidence="11" id="KW-1185">Reference proteome</keyword>
<dbReference type="Proteomes" id="UP000460221">
    <property type="component" value="Unassembled WGS sequence"/>
</dbReference>
<dbReference type="RefSeq" id="WP_154771038.1">
    <property type="nucleotide sequence ID" value="NZ_WLYK01000013.1"/>
</dbReference>
<dbReference type="PANTHER" id="PTHR33406:SF11">
    <property type="entry name" value="MEMBRANE PROTEIN SCO6666-RELATED"/>
    <property type="match status" value="1"/>
</dbReference>
<feature type="transmembrane region" description="Helical" evidence="8">
    <location>
        <begin position="632"/>
        <end position="649"/>
    </location>
</feature>
<feature type="region of interest" description="Disordered" evidence="7">
    <location>
        <begin position="716"/>
        <end position="742"/>
    </location>
</feature>
<comment type="subcellular location">
    <subcellularLocation>
        <location evidence="1">Cell membrane</location>
        <topology evidence="1">Multi-pass membrane protein</topology>
    </subcellularLocation>
</comment>
<keyword evidence="3" id="KW-1003">Cell membrane</keyword>
<feature type="transmembrane region" description="Helical" evidence="8">
    <location>
        <begin position="518"/>
        <end position="537"/>
    </location>
</feature>
<dbReference type="EMBL" id="WLYK01000013">
    <property type="protein sequence ID" value="MTD17032.1"/>
    <property type="molecule type" value="Genomic_DNA"/>
</dbReference>
<feature type="transmembrane region" description="Helical" evidence="8">
    <location>
        <begin position="655"/>
        <end position="677"/>
    </location>
</feature>
<dbReference type="InterPro" id="IPR000731">
    <property type="entry name" value="SSD"/>
</dbReference>
<gene>
    <name evidence="10" type="ORF">GIS00_24150</name>
</gene>
<feature type="transmembrane region" description="Helical" evidence="8">
    <location>
        <begin position="300"/>
        <end position="327"/>
    </location>
</feature>
<keyword evidence="4 8" id="KW-0812">Transmembrane</keyword>
<evidence type="ECO:0000313" key="10">
    <source>
        <dbReference type="EMBL" id="MTD17032.1"/>
    </source>
</evidence>
<evidence type="ECO:0000256" key="4">
    <source>
        <dbReference type="ARBA" id="ARBA00022692"/>
    </source>
</evidence>
<proteinExistence type="inferred from homology"/>
<feature type="domain" description="SSD" evidence="9">
    <location>
        <begin position="179"/>
        <end position="326"/>
    </location>
</feature>
<feature type="transmembrane region" description="Helical" evidence="8">
    <location>
        <begin position="581"/>
        <end position="600"/>
    </location>
</feature>
<dbReference type="PROSITE" id="PS50156">
    <property type="entry name" value="SSD"/>
    <property type="match status" value="1"/>
</dbReference>
<accession>A0A7K1FSB6</accession>
<keyword evidence="6 8" id="KW-0472">Membrane</keyword>
<feature type="transmembrane region" description="Helical" evidence="8">
    <location>
        <begin position="177"/>
        <end position="197"/>
    </location>
</feature>